<dbReference type="InterPro" id="IPR015943">
    <property type="entry name" value="WD40/YVTN_repeat-like_dom_sf"/>
</dbReference>
<proteinExistence type="inferred from homology"/>
<dbReference type="EMBL" id="JACEIK010003470">
    <property type="protein sequence ID" value="MCD9641823.1"/>
    <property type="molecule type" value="Genomic_DNA"/>
</dbReference>
<sequence length="240" mass="26980">VTNPPRRDEAHTDWVTAAMRTAHRSAVSPPPSHRPTRHFVQDICPLIRRYVCSLQLLGRTAFGIFGGTTARRFVGHTKDVLSWHSLLITNQIVSASRDKSIKLWNTLGECKYTIRDRDSHSVGFMCTFQPKHAPANFLLQFHKDHLAKMRNLSKRQVALDSHWTLWLCIGYAQPLESGIKIWDLESKSIVVDLRVDLKQESDLSSAEGGGAAYAKICDHSCTRFEGGVRGSTLSVDIQMV</sequence>
<gene>
    <name evidence="4" type="primary">GNB2L1</name>
    <name evidence="4" type="ORF">HAX54_028277</name>
</gene>
<keyword evidence="5" id="KW-1185">Reference proteome</keyword>
<evidence type="ECO:0000256" key="3">
    <source>
        <dbReference type="PROSITE-ProRule" id="PRU00221"/>
    </source>
</evidence>
<comment type="similarity">
    <text evidence="1">Belongs to the WD repeat G protein beta family. Ribosomal protein RACK1 subfamily.</text>
</comment>
<keyword evidence="3" id="KW-0853">WD repeat</keyword>
<protein>
    <submittedName>
        <fullName evidence="4">Guanine nucleotide-binding protein subunit beta-2-like 1</fullName>
    </submittedName>
</protein>
<dbReference type="Gene3D" id="2.130.10.10">
    <property type="entry name" value="YVTN repeat-like/Quinoprotein amine dehydrogenase"/>
    <property type="match status" value="1"/>
</dbReference>
<dbReference type="PROSITE" id="PS50082">
    <property type="entry name" value="WD_REPEATS_2"/>
    <property type="match status" value="1"/>
</dbReference>
<evidence type="ECO:0000256" key="2">
    <source>
        <dbReference type="ARBA" id="ARBA00023274"/>
    </source>
</evidence>
<feature type="non-terminal residue" evidence="4">
    <location>
        <position position="1"/>
    </location>
</feature>
<dbReference type="InterPro" id="IPR045223">
    <property type="entry name" value="RACK1-like"/>
</dbReference>
<reference evidence="4 5" key="1">
    <citation type="journal article" date="2021" name="BMC Genomics">
        <title>Datura genome reveals duplications of psychoactive alkaloid biosynthetic genes and high mutation rate following tissue culture.</title>
        <authorList>
            <person name="Rajewski A."/>
            <person name="Carter-House D."/>
            <person name="Stajich J."/>
            <person name="Litt A."/>
        </authorList>
    </citation>
    <scope>NUCLEOTIDE SEQUENCE [LARGE SCALE GENOMIC DNA]</scope>
    <source>
        <strain evidence="4">AR-01</strain>
    </source>
</reference>
<comment type="caution">
    <text evidence="4">The sequence shown here is derived from an EMBL/GenBank/DDBJ whole genome shotgun (WGS) entry which is preliminary data.</text>
</comment>
<dbReference type="InterPro" id="IPR036322">
    <property type="entry name" value="WD40_repeat_dom_sf"/>
</dbReference>
<keyword evidence="2" id="KW-0687">Ribonucleoprotein</keyword>
<evidence type="ECO:0000313" key="5">
    <source>
        <dbReference type="Proteomes" id="UP000823775"/>
    </source>
</evidence>
<evidence type="ECO:0000313" key="4">
    <source>
        <dbReference type="EMBL" id="MCD9641823.1"/>
    </source>
</evidence>
<dbReference type="InterPro" id="IPR001680">
    <property type="entry name" value="WD40_rpt"/>
</dbReference>
<organism evidence="4 5">
    <name type="scientific">Datura stramonium</name>
    <name type="common">Jimsonweed</name>
    <name type="synonym">Common thornapple</name>
    <dbReference type="NCBI Taxonomy" id="4076"/>
    <lineage>
        <taxon>Eukaryota</taxon>
        <taxon>Viridiplantae</taxon>
        <taxon>Streptophyta</taxon>
        <taxon>Embryophyta</taxon>
        <taxon>Tracheophyta</taxon>
        <taxon>Spermatophyta</taxon>
        <taxon>Magnoliopsida</taxon>
        <taxon>eudicotyledons</taxon>
        <taxon>Gunneridae</taxon>
        <taxon>Pentapetalae</taxon>
        <taxon>asterids</taxon>
        <taxon>lamiids</taxon>
        <taxon>Solanales</taxon>
        <taxon>Solanaceae</taxon>
        <taxon>Solanoideae</taxon>
        <taxon>Datureae</taxon>
        <taxon>Datura</taxon>
    </lineage>
</organism>
<dbReference type="PANTHER" id="PTHR19868">
    <property type="entry name" value="RECEPTOR FOR ACTIVATED PROTEIN KINASE C RACK1"/>
    <property type="match status" value="1"/>
</dbReference>
<dbReference type="SUPFAM" id="SSF50978">
    <property type="entry name" value="WD40 repeat-like"/>
    <property type="match status" value="1"/>
</dbReference>
<evidence type="ECO:0000256" key="1">
    <source>
        <dbReference type="ARBA" id="ARBA00007253"/>
    </source>
</evidence>
<feature type="repeat" description="WD" evidence="3">
    <location>
        <begin position="73"/>
        <end position="105"/>
    </location>
</feature>
<accession>A0ABS8V439</accession>
<dbReference type="Proteomes" id="UP000823775">
    <property type="component" value="Unassembled WGS sequence"/>
</dbReference>
<name>A0ABS8V439_DATST</name>